<name>A0AAV8RS18_ENSVE</name>
<reference evidence="1 2" key="1">
    <citation type="submission" date="2022-12" db="EMBL/GenBank/DDBJ databases">
        <title>Chromosome-scale assembly of the Ensete ventricosum genome.</title>
        <authorList>
            <person name="Dussert Y."/>
            <person name="Stocks J."/>
            <person name="Wendawek A."/>
            <person name="Woldeyes F."/>
            <person name="Nichols R.A."/>
            <person name="Borrell J.S."/>
        </authorList>
    </citation>
    <scope>NUCLEOTIDE SEQUENCE [LARGE SCALE GENOMIC DNA]</scope>
    <source>
        <strain evidence="2">cv. Maze</strain>
        <tissue evidence="1">Seeds</tissue>
    </source>
</reference>
<accession>A0AAV8RS18</accession>
<evidence type="ECO:0000313" key="1">
    <source>
        <dbReference type="EMBL" id="KAJ8505033.1"/>
    </source>
</evidence>
<dbReference type="Proteomes" id="UP001222027">
    <property type="component" value="Unassembled WGS sequence"/>
</dbReference>
<proteinExistence type="predicted"/>
<protein>
    <submittedName>
        <fullName evidence="1">Uncharacterized protein</fullName>
    </submittedName>
</protein>
<comment type="caution">
    <text evidence="1">The sequence shown here is derived from an EMBL/GenBank/DDBJ whole genome shotgun (WGS) entry which is preliminary data.</text>
</comment>
<evidence type="ECO:0000313" key="2">
    <source>
        <dbReference type="Proteomes" id="UP001222027"/>
    </source>
</evidence>
<gene>
    <name evidence="1" type="ORF">OPV22_005919</name>
</gene>
<sequence length="101" mass="10787">MLWRTSDLVANQHPSWTSIEDPRVSSVAQSLSLPQTLSPSYPTIAACGFCSDGISDLYDCILYLSKNDLEVASVAVAATDKEVVRCVISALADELLALPDG</sequence>
<dbReference type="AlphaFoldDB" id="A0AAV8RS18"/>
<keyword evidence="2" id="KW-1185">Reference proteome</keyword>
<dbReference type="EMBL" id="JAQQAF010000002">
    <property type="protein sequence ID" value="KAJ8505033.1"/>
    <property type="molecule type" value="Genomic_DNA"/>
</dbReference>
<organism evidence="1 2">
    <name type="scientific">Ensete ventricosum</name>
    <name type="common">Abyssinian banana</name>
    <name type="synonym">Musa ensete</name>
    <dbReference type="NCBI Taxonomy" id="4639"/>
    <lineage>
        <taxon>Eukaryota</taxon>
        <taxon>Viridiplantae</taxon>
        <taxon>Streptophyta</taxon>
        <taxon>Embryophyta</taxon>
        <taxon>Tracheophyta</taxon>
        <taxon>Spermatophyta</taxon>
        <taxon>Magnoliopsida</taxon>
        <taxon>Liliopsida</taxon>
        <taxon>Zingiberales</taxon>
        <taxon>Musaceae</taxon>
        <taxon>Ensete</taxon>
    </lineage>
</organism>